<dbReference type="NCBIfam" id="NF047423">
    <property type="entry name" value="BOW99_gp33_fam"/>
    <property type="match status" value="1"/>
</dbReference>
<reference evidence="1 2" key="1">
    <citation type="submission" date="2020-07" db="EMBL/GenBank/DDBJ databases">
        <title>Vallitalea guaymasensis genome.</title>
        <authorList>
            <person name="Postec A."/>
        </authorList>
    </citation>
    <scope>NUCLEOTIDE SEQUENCE [LARGE SCALE GENOMIC DNA]</scope>
    <source>
        <strain evidence="1 2">Ra1766G1</strain>
    </source>
</reference>
<dbReference type="EMBL" id="CP058561">
    <property type="protein sequence ID" value="QUH28252.1"/>
    <property type="molecule type" value="Genomic_DNA"/>
</dbReference>
<gene>
    <name evidence="1" type="ORF">HYG85_04700</name>
</gene>
<proteinExistence type="predicted"/>
<sequence length="72" mass="8402">MEKELNGQKYKVIHILRDGTVLDSIKGHMIGVNEKTETFYRMLANLDDEELDRLERLGKERVKNESLQSVPE</sequence>
<dbReference type="InterPro" id="IPR059211">
    <property type="entry name" value="BOW99_gp33-like"/>
</dbReference>
<protein>
    <submittedName>
        <fullName evidence="1">Uncharacterized protein</fullName>
    </submittedName>
</protein>
<dbReference type="Proteomes" id="UP000677305">
    <property type="component" value="Chromosome"/>
</dbReference>
<dbReference type="AlphaFoldDB" id="A0A8J8SB15"/>
<accession>A0A8J8SB15</accession>
<organism evidence="1 2">
    <name type="scientific">Vallitalea guaymasensis</name>
    <dbReference type="NCBI Taxonomy" id="1185412"/>
    <lineage>
        <taxon>Bacteria</taxon>
        <taxon>Bacillati</taxon>
        <taxon>Bacillota</taxon>
        <taxon>Clostridia</taxon>
        <taxon>Lachnospirales</taxon>
        <taxon>Vallitaleaceae</taxon>
        <taxon>Vallitalea</taxon>
    </lineage>
</organism>
<dbReference type="KEGG" id="vgu:HYG85_04700"/>
<keyword evidence="2" id="KW-1185">Reference proteome</keyword>
<dbReference type="RefSeq" id="WP_212692506.1">
    <property type="nucleotide sequence ID" value="NZ_CP058561.1"/>
</dbReference>
<evidence type="ECO:0000313" key="1">
    <source>
        <dbReference type="EMBL" id="QUH28252.1"/>
    </source>
</evidence>
<name>A0A8J8SB15_9FIRM</name>
<evidence type="ECO:0000313" key="2">
    <source>
        <dbReference type="Proteomes" id="UP000677305"/>
    </source>
</evidence>